<accession>A0AA41QI03</accession>
<evidence type="ECO:0000256" key="1">
    <source>
        <dbReference type="ARBA" id="ARBA00004651"/>
    </source>
</evidence>
<comment type="function">
    <text evidence="11">Mediates influx of magnesium ions. Alternates between open and closed states. Activated by low cytoplasmic Mg(2+) levels. Inactive when cytoplasmic Mg(2+) levels are high.</text>
</comment>
<evidence type="ECO:0000256" key="5">
    <source>
        <dbReference type="ARBA" id="ARBA00022692"/>
    </source>
</evidence>
<dbReference type="Pfam" id="PF01544">
    <property type="entry name" value="CorA"/>
    <property type="match status" value="1"/>
</dbReference>
<dbReference type="RefSeq" id="WP_236090302.1">
    <property type="nucleotide sequence ID" value="NZ_JAKGSG010000044.1"/>
</dbReference>
<comment type="caution">
    <text evidence="13">The sequence shown here is derived from an EMBL/GenBank/DDBJ whole genome shotgun (WGS) entry which is preliminary data.</text>
</comment>
<protein>
    <submittedName>
        <fullName evidence="13">Magnesium and cobalt transport protein CorA</fullName>
    </submittedName>
</protein>
<evidence type="ECO:0000256" key="6">
    <source>
        <dbReference type="ARBA" id="ARBA00022842"/>
    </source>
</evidence>
<evidence type="ECO:0000256" key="2">
    <source>
        <dbReference type="ARBA" id="ARBA00009765"/>
    </source>
</evidence>
<dbReference type="InterPro" id="IPR002523">
    <property type="entry name" value="MgTranspt_CorA/ZnTranspt_ZntB"/>
</dbReference>
<evidence type="ECO:0000256" key="9">
    <source>
        <dbReference type="ARBA" id="ARBA00023136"/>
    </source>
</evidence>
<dbReference type="AlphaFoldDB" id="A0AA41QI03"/>
<dbReference type="GO" id="GO:0000287">
    <property type="term" value="F:magnesium ion binding"/>
    <property type="evidence" value="ECO:0007669"/>
    <property type="project" value="TreeGrafter"/>
</dbReference>
<dbReference type="InterPro" id="IPR045861">
    <property type="entry name" value="CorA_cytoplasmic_dom"/>
</dbReference>
<proteinExistence type="inferred from homology"/>
<gene>
    <name evidence="13" type="ORF">L1785_16105</name>
</gene>
<dbReference type="FunFam" id="1.20.58.340:FF:000004">
    <property type="entry name" value="Magnesium transport protein CorA"/>
    <property type="match status" value="1"/>
</dbReference>
<dbReference type="Gene3D" id="1.20.58.340">
    <property type="entry name" value="Magnesium transport protein CorA, transmembrane region"/>
    <property type="match status" value="2"/>
</dbReference>
<dbReference type="SUPFAM" id="SSF144083">
    <property type="entry name" value="Magnesium transport protein CorA, transmembrane region"/>
    <property type="match status" value="1"/>
</dbReference>
<comment type="catalytic activity">
    <reaction evidence="10">
        <text>Mg(2+)(in) = Mg(2+)(out)</text>
        <dbReference type="Rhea" id="RHEA:29827"/>
        <dbReference type="ChEBI" id="CHEBI:18420"/>
    </reaction>
</comment>
<evidence type="ECO:0000256" key="8">
    <source>
        <dbReference type="ARBA" id="ARBA00023065"/>
    </source>
</evidence>
<dbReference type="SUPFAM" id="SSF143865">
    <property type="entry name" value="CorA soluble domain-like"/>
    <property type="match status" value="1"/>
</dbReference>
<reference evidence="13" key="1">
    <citation type="submission" date="2022-01" db="EMBL/GenBank/DDBJ databases">
        <title>Antribacter sp. nov., isolated from Guizhou of China.</title>
        <authorList>
            <person name="Chengliang C."/>
            <person name="Ya Z."/>
        </authorList>
    </citation>
    <scope>NUCLEOTIDE SEQUENCE</scope>
    <source>
        <strain evidence="13">KLBMP 9083</strain>
    </source>
</reference>
<sequence>MIGDCGVYVDGRRRPGRVPLDQAAEAARTASGFVWIGLQQPTSEEIAVVAEEFGLPALAVEDAVKAHQRPKLEVYGSVVFMVLKPVRYVDHEEVIDVSEIALFLGRDFVVTVRHGDSDVLGRVRAELDSGDSKPVVDGPTAVVYRAADLVVDGYEEAIVSITEDIDEIESQVFGGDGGEDHAERIYKLKREVAEFRRAVLPLNAPLRQLAEGSIPVVDKAAAPYFRDVHDHALRASDGIEGHDRLLSDVLQADLARVGVRHSKIAVRQNADMRRISAWAAIALVPTAIAGIYGMNFEYMPELTWRFGYFAVVGVVVSLCAGLYWLFRRSGWL</sequence>
<keyword evidence="5 12" id="KW-0812">Transmembrane</keyword>
<evidence type="ECO:0000256" key="3">
    <source>
        <dbReference type="ARBA" id="ARBA00022448"/>
    </source>
</evidence>
<comment type="subcellular location">
    <subcellularLocation>
        <location evidence="1">Cell membrane</location>
        <topology evidence="1">Multi-pass membrane protein</topology>
    </subcellularLocation>
</comment>
<evidence type="ECO:0000256" key="7">
    <source>
        <dbReference type="ARBA" id="ARBA00022989"/>
    </source>
</evidence>
<dbReference type="EMBL" id="JAKGSG010000044">
    <property type="protein sequence ID" value="MCF4122502.1"/>
    <property type="molecule type" value="Genomic_DNA"/>
</dbReference>
<feature type="transmembrane region" description="Helical" evidence="12">
    <location>
        <begin position="306"/>
        <end position="326"/>
    </location>
</feature>
<dbReference type="PANTHER" id="PTHR46494:SF1">
    <property type="entry name" value="CORA FAMILY METAL ION TRANSPORTER (EUROFUNG)"/>
    <property type="match status" value="1"/>
</dbReference>
<dbReference type="GO" id="GO:0015087">
    <property type="term" value="F:cobalt ion transmembrane transporter activity"/>
    <property type="evidence" value="ECO:0007669"/>
    <property type="project" value="TreeGrafter"/>
</dbReference>
<keyword evidence="6" id="KW-0460">Magnesium</keyword>
<evidence type="ECO:0000256" key="10">
    <source>
        <dbReference type="ARBA" id="ARBA00034269"/>
    </source>
</evidence>
<keyword evidence="14" id="KW-1185">Reference proteome</keyword>
<dbReference type="Gene3D" id="3.30.460.20">
    <property type="entry name" value="CorA soluble domain-like"/>
    <property type="match status" value="1"/>
</dbReference>
<evidence type="ECO:0000256" key="11">
    <source>
        <dbReference type="ARBA" id="ARBA00045497"/>
    </source>
</evidence>
<dbReference type="GO" id="GO:0015095">
    <property type="term" value="F:magnesium ion transmembrane transporter activity"/>
    <property type="evidence" value="ECO:0007669"/>
    <property type="project" value="TreeGrafter"/>
</dbReference>
<dbReference type="Proteomes" id="UP001165405">
    <property type="component" value="Unassembled WGS sequence"/>
</dbReference>
<dbReference type="GO" id="GO:0050897">
    <property type="term" value="F:cobalt ion binding"/>
    <property type="evidence" value="ECO:0007669"/>
    <property type="project" value="TreeGrafter"/>
</dbReference>
<comment type="similarity">
    <text evidence="2">Belongs to the CorA metal ion transporter (MIT) (TC 1.A.35) family.</text>
</comment>
<keyword evidence="4" id="KW-1003">Cell membrane</keyword>
<dbReference type="PANTHER" id="PTHR46494">
    <property type="entry name" value="CORA FAMILY METAL ION TRANSPORTER (EUROFUNG)"/>
    <property type="match status" value="1"/>
</dbReference>
<evidence type="ECO:0000313" key="13">
    <source>
        <dbReference type="EMBL" id="MCF4122502.1"/>
    </source>
</evidence>
<dbReference type="InterPro" id="IPR045863">
    <property type="entry name" value="CorA_TM1_TM2"/>
</dbReference>
<dbReference type="GO" id="GO:0005886">
    <property type="term" value="C:plasma membrane"/>
    <property type="evidence" value="ECO:0007669"/>
    <property type="project" value="UniProtKB-SubCell"/>
</dbReference>
<dbReference type="CDD" id="cd12830">
    <property type="entry name" value="MtCorA-like"/>
    <property type="match status" value="1"/>
</dbReference>
<evidence type="ECO:0000256" key="12">
    <source>
        <dbReference type="SAM" id="Phobius"/>
    </source>
</evidence>
<keyword evidence="9 12" id="KW-0472">Membrane</keyword>
<evidence type="ECO:0000313" key="14">
    <source>
        <dbReference type="Proteomes" id="UP001165405"/>
    </source>
</evidence>
<organism evidence="13 14">
    <name type="scientific">Antribacter soli</name>
    <dbReference type="NCBI Taxonomy" id="2910976"/>
    <lineage>
        <taxon>Bacteria</taxon>
        <taxon>Bacillati</taxon>
        <taxon>Actinomycetota</taxon>
        <taxon>Actinomycetes</taxon>
        <taxon>Micrococcales</taxon>
        <taxon>Promicromonosporaceae</taxon>
        <taxon>Antribacter</taxon>
    </lineage>
</organism>
<evidence type="ECO:0000256" key="4">
    <source>
        <dbReference type="ARBA" id="ARBA00022475"/>
    </source>
</evidence>
<keyword evidence="3" id="KW-0813">Transport</keyword>
<keyword evidence="7 12" id="KW-1133">Transmembrane helix</keyword>
<feature type="transmembrane region" description="Helical" evidence="12">
    <location>
        <begin position="275"/>
        <end position="294"/>
    </location>
</feature>
<keyword evidence="8" id="KW-0406">Ion transport</keyword>
<name>A0AA41QI03_9MICO</name>